<protein>
    <recommendedName>
        <fullName evidence="1">PH domain-containing protein</fullName>
    </recommendedName>
</protein>
<dbReference type="SUPFAM" id="SSF50729">
    <property type="entry name" value="PH domain-like"/>
    <property type="match status" value="1"/>
</dbReference>
<reference evidence="2 3" key="1">
    <citation type="submission" date="2016-11" db="EMBL/GenBank/DDBJ databases">
        <title>The macronuclear genome of Stentor coeruleus: a giant cell with tiny introns.</title>
        <authorList>
            <person name="Slabodnick M."/>
            <person name="Ruby J.G."/>
            <person name="Reiff S.B."/>
            <person name="Swart E.C."/>
            <person name="Gosai S."/>
            <person name="Prabakaran S."/>
            <person name="Witkowska E."/>
            <person name="Larue G.E."/>
            <person name="Fisher S."/>
            <person name="Freeman R.M."/>
            <person name="Gunawardena J."/>
            <person name="Chu W."/>
            <person name="Stover N.A."/>
            <person name="Gregory B.D."/>
            <person name="Nowacki M."/>
            <person name="Derisi J."/>
            <person name="Roy S.W."/>
            <person name="Marshall W.F."/>
            <person name="Sood P."/>
        </authorList>
    </citation>
    <scope>NUCLEOTIDE SEQUENCE [LARGE SCALE GENOMIC DNA]</scope>
    <source>
        <strain evidence="2">WM001</strain>
    </source>
</reference>
<dbReference type="EMBL" id="MPUH01000362">
    <property type="protein sequence ID" value="OMJ81903.1"/>
    <property type="molecule type" value="Genomic_DNA"/>
</dbReference>
<evidence type="ECO:0000313" key="3">
    <source>
        <dbReference type="Proteomes" id="UP000187209"/>
    </source>
</evidence>
<sequence>MGNSCSCDIDDYKKEQLVTEFHEEPIQSTLVGYSSVEELFISSNINLHNKDFTFSLLKIKPGTRSKSSTCLSRKSKNQSSHQFPLFKSIQDNSKAEDDDDGIILEGELLKYRPGISQNHTPRWCRLTGEGFAYYKTQWTATCNNKSPLAFIPLIQIKEVNEINRPETGKGKIFEFEIFLYQEDELTKMSRSTNGFTLKKNTQAHNGVPASWWSVRQIEWYSAERRLLFGHRDCKTIQQWVDAIQSTVEGFCMH</sequence>
<gene>
    <name evidence="2" type="ORF">SteCoe_17544</name>
</gene>
<proteinExistence type="predicted"/>
<evidence type="ECO:0000259" key="1">
    <source>
        <dbReference type="PROSITE" id="PS50003"/>
    </source>
</evidence>
<dbReference type="Proteomes" id="UP000187209">
    <property type="component" value="Unassembled WGS sequence"/>
</dbReference>
<dbReference type="Gene3D" id="2.30.29.30">
    <property type="entry name" value="Pleckstrin-homology domain (PH domain)/Phosphotyrosine-binding domain (PTB)"/>
    <property type="match status" value="1"/>
</dbReference>
<dbReference type="AlphaFoldDB" id="A0A1R2BYM7"/>
<evidence type="ECO:0000313" key="2">
    <source>
        <dbReference type="EMBL" id="OMJ81903.1"/>
    </source>
</evidence>
<dbReference type="PROSITE" id="PS50003">
    <property type="entry name" value="PH_DOMAIN"/>
    <property type="match status" value="1"/>
</dbReference>
<accession>A0A1R2BYM7</accession>
<keyword evidence="3" id="KW-1185">Reference proteome</keyword>
<name>A0A1R2BYM7_9CILI</name>
<dbReference type="InterPro" id="IPR001849">
    <property type="entry name" value="PH_domain"/>
</dbReference>
<dbReference type="Pfam" id="PF00169">
    <property type="entry name" value="PH"/>
    <property type="match status" value="1"/>
</dbReference>
<organism evidence="2 3">
    <name type="scientific">Stentor coeruleus</name>
    <dbReference type="NCBI Taxonomy" id="5963"/>
    <lineage>
        <taxon>Eukaryota</taxon>
        <taxon>Sar</taxon>
        <taxon>Alveolata</taxon>
        <taxon>Ciliophora</taxon>
        <taxon>Postciliodesmatophora</taxon>
        <taxon>Heterotrichea</taxon>
        <taxon>Heterotrichida</taxon>
        <taxon>Stentoridae</taxon>
        <taxon>Stentor</taxon>
    </lineage>
</organism>
<dbReference type="InterPro" id="IPR011993">
    <property type="entry name" value="PH-like_dom_sf"/>
</dbReference>
<comment type="caution">
    <text evidence="2">The sequence shown here is derived from an EMBL/GenBank/DDBJ whole genome shotgun (WGS) entry which is preliminary data.</text>
</comment>
<feature type="domain" description="PH" evidence="1">
    <location>
        <begin position="101"/>
        <end position="248"/>
    </location>
</feature>
<dbReference type="OrthoDB" id="323248at2759"/>
<dbReference type="SMART" id="SM00233">
    <property type="entry name" value="PH"/>
    <property type="match status" value="1"/>
</dbReference>